<proteinExistence type="predicted"/>
<organism evidence="1 2">
    <name type="scientific">Sulfuriferula multivorans</name>
    <dbReference type="NCBI Taxonomy" id="1559896"/>
    <lineage>
        <taxon>Bacteria</taxon>
        <taxon>Pseudomonadati</taxon>
        <taxon>Pseudomonadota</taxon>
        <taxon>Betaproteobacteria</taxon>
        <taxon>Nitrosomonadales</taxon>
        <taxon>Sulfuricellaceae</taxon>
        <taxon>Sulfuriferula</taxon>
    </lineage>
</organism>
<comment type="caution">
    <text evidence="1">The sequence shown here is derived from an EMBL/GenBank/DDBJ whole genome shotgun (WGS) entry which is preliminary data.</text>
</comment>
<evidence type="ECO:0000313" key="2">
    <source>
        <dbReference type="Proteomes" id="UP000286806"/>
    </source>
</evidence>
<dbReference type="AlphaFoldDB" id="A0A401JFS5"/>
<evidence type="ECO:0000313" key="1">
    <source>
        <dbReference type="EMBL" id="GBL46458.1"/>
    </source>
</evidence>
<dbReference type="Proteomes" id="UP000286806">
    <property type="component" value="Unassembled WGS sequence"/>
</dbReference>
<dbReference type="EMBL" id="BGOW01000020">
    <property type="protein sequence ID" value="GBL46458.1"/>
    <property type="molecule type" value="Genomic_DNA"/>
</dbReference>
<gene>
    <name evidence="1" type="ORF">SFMTTN_2272</name>
</gene>
<name>A0A401JFS5_9PROT</name>
<sequence length="39" mass="4318">MNGKPAKTLWGISDASTFIKPWLGAASVKQWVLSHEQHP</sequence>
<keyword evidence="2" id="KW-1185">Reference proteome</keyword>
<protein>
    <submittedName>
        <fullName evidence="1">Uncharacterized protein</fullName>
    </submittedName>
</protein>
<accession>A0A401JFS5</accession>
<reference evidence="1 2" key="1">
    <citation type="journal article" date="2019" name="Front. Microbiol.">
        <title>Genomes of Neutrophilic Sulfur-Oxidizing Chemolithoautotrophs Representing 9 Proteobacterial Species From 8 Genera.</title>
        <authorList>
            <person name="Watanabe T."/>
            <person name="Kojima H."/>
            <person name="Umezawa K."/>
            <person name="Hori C."/>
            <person name="Takasuka T.E."/>
            <person name="Kato Y."/>
            <person name="Fukui M."/>
        </authorList>
    </citation>
    <scope>NUCLEOTIDE SEQUENCE [LARGE SCALE GENOMIC DNA]</scope>
    <source>
        <strain evidence="1 2">TTN</strain>
    </source>
</reference>